<dbReference type="InterPro" id="IPR036249">
    <property type="entry name" value="Thioredoxin-like_sf"/>
</dbReference>
<accession>A0ABQ4PKF4</accession>
<dbReference type="Gene3D" id="3.40.30.10">
    <property type="entry name" value="Glutaredoxin"/>
    <property type="match status" value="1"/>
</dbReference>
<dbReference type="Pfam" id="PF05768">
    <property type="entry name" value="Glrx-like"/>
    <property type="match status" value="1"/>
</dbReference>
<gene>
    <name evidence="1" type="ORF">TUM4630_24600</name>
</gene>
<proteinExistence type="predicted"/>
<organism evidence="1 2">
    <name type="scientific">Shewanella algidipiscicola</name>
    <dbReference type="NCBI Taxonomy" id="614070"/>
    <lineage>
        <taxon>Bacteria</taxon>
        <taxon>Pseudomonadati</taxon>
        <taxon>Pseudomonadota</taxon>
        <taxon>Gammaproteobacteria</taxon>
        <taxon>Alteromonadales</taxon>
        <taxon>Shewanellaceae</taxon>
        <taxon>Shewanella</taxon>
    </lineage>
</organism>
<evidence type="ECO:0000313" key="2">
    <source>
        <dbReference type="Proteomes" id="UP000761574"/>
    </source>
</evidence>
<protein>
    <submittedName>
        <fullName evidence="1">Thioredoxin family protein</fullName>
    </submittedName>
</protein>
<comment type="caution">
    <text evidence="1">The sequence shown here is derived from an EMBL/GenBank/DDBJ whole genome shotgun (WGS) entry which is preliminary data.</text>
</comment>
<dbReference type="RefSeq" id="WP_119978031.1">
    <property type="nucleotide sequence ID" value="NZ_BPFB01000028.1"/>
</dbReference>
<sequence>MPNRILFTLFHTDACHLCEQAQALIDTLGIDYVKQDICDSDELAQEYGTRIPVFLRADTQAQLNWPFDIPQLKQFIGA</sequence>
<dbReference type="Proteomes" id="UP000761574">
    <property type="component" value="Unassembled WGS sequence"/>
</dbReference>
<name>A0ABQ4PKF4_9GAMM</name>
<reference evidence="1 2" key="1">
    <citation type="submission" date="2021-05" db="EMBL/GenBank/DDBJ databases">
        <title>Molecular characterization for Shewanella algae harboring chromosomal blaOXA-55-like strains isolated from clinical and environment sample.</title>
        <authorList>
            <person name="Ohama Y."/>
            <person name="Aoki K."/>
            <person name="Harada S."/>
            <person name="Moriya K."/>
            <person name="Ishii Y."/>
            <person name="Tateda K."/>
        </authorList>
    </citation>
    <scope>NUCLEOTIDE SEQUENCE [LARGE SCALE GENOMIC DNA]</scope>
    <source>
        <strain evidence="1 2">LMG 23746</strain>
    </source>
</reference>
<dbReference type="InterPro" id="IPR008554">
    <property type="entry name" value="Glutaredoxin-like"/>
</dbReference>
<keyword evidence="2" id="KW-1185">Reference proteome</keyword>
<dbReference type="SUPFAM" id="SSF52833">
    <property type="entry name" value="Thioredoxin-like"/>
    <property type="match status" value="1"/>
</dbReference>
<dbReference type="EMBL" id="BPFB01000028">
    <property type="protein sequence ID" value="GIU48387.1"/>
    <property type="molecule type" value="Genomic_DNA"/>
</dbReference>
<evidence type="ECO:0000313" key="1">
    <source>
        <dbReference type="EMBL" id="GIU48387.1"/>
    </source>
</evidence>